<dbReference type="AlphaFoldDB" id="A0A2T6BCZ3"/>
<name>A0A2T6BCZ3_9BACL</name>
<dbReference type="InterPro" id="IPR011545">
    <property type="entry name" value="DEAD/DEAH_box_helicase_dom"/>
</dbReference>
<dbReference type="SUPFAM" id="SSF52540">
    <property type="entry name" value="P-loop containing nucleoside triphosphate hydrolases"/>
    <property type="match status" value="1"/>
</dbReference>
<evidence type="ECO:0000259" key="4">
    <source>
        <dbReference type="PROSITE" id="PS51194"/>
    </source>
</evidence>
<feature type="domain" description="Helicase ATP-binding" evidence="3">
    <location>
        <begin position="64"/>
        <end position="244"/>
    </location>
</feature>
<dbReference type="RefSeq" id="WP_108025503.1">
    <property type="nucleotide sequence ID" value="NZ_QBKR01000025.1"/>
</dbReference>
<evidence type="ECO:0000256" key="2">
    <source>
        <dbReference type="ARBA" id="ARBA00022840"/>
    </source>
</evidence>
<dbReference type="EMBL" id="QBKR01000025">
    <property type="protein sequence ID" value="PTX53892.1"/>
    <property type="molecule type" value="Genomic_DNA"/>
</dbReference>
<keyword evidence="5" id="KW-0378">Hydrolase</keyword>
<dbReference type="Gene3D" id="3.40.50.300">
    <property type="entry name" value="P-loop containing nucleotide triphosphate hydrolases"/>
    <property type="match status" value="2"/>
</dbReference>
<dbReference type="Pfam" id="PF00270">
    <property type="entry name" value="DEAD"/>
    <property type="match status" value="1"/>
</dbReference>
<dbReference type="InterPro" id="IPR055227">
    <property type="entry name" value="HRQ1_WHD"/>
</dbReference>
<gene>
    <name evidence="5" type="ORF">C8P63_12510</name>
</gene>
<dbReference type="Proteomes" id="UP000244240">
    <property type="component" value="Unassembled WGS sequence"/>
</dbReference>
<comment type="caution">
    <text evidence="5">The sequence shown here is derived from an EMBL/GenBank/DDBJ whole genome shotgun (WGS) entry which is preliminary data.</text>
</comment>
<dbReference type="InterPro" id="IPR001650">
    <property type="entry name" value="Helicase_C-like"/>
</dbReference>
<dbReference type="GO" id="GO:0003676">
    <property type="term" value="F:nucleic acid binding"/>
    <property type="evidence" value="ECO:0007669"/>
    <property type="project" value="InterPro"/>
</dbReference>
<keyword evidence="5" id="KW-0347">Helicase</keyword>
<protein>
    <submittedName>
        <fullName evidence="5">DEAD/DEAH box helicase domain-containing protein</fullName>
    </submittedName>
</protein>
<dbReference type="Pfam" id="PF22982">
    <property type="entry name" value="WHD_HRQ1"/>
    <property type="match status" value="1"/>
</dbReference>
<dbReference type="PANTHER" id="PTHR47957:SF3">
    <property type="entry name" value="ATP-DEPENDENT HELICASE HRQ1"/>
    <property type="match status" value="1"/>
</dbReference>
<accession>A0A2T6BCZ3</accession>
<evidence type="ECO:0000259" key="3">
    <source>
        <dbReference type="PROSITE" id="PS51192"/>
    </source>
</evidence>
<dbReference type="PANTHER" id="PTHR47957">
    <property type="entry name" value="ATP-DEPENDENT HELICASE HRQ1"/>
    <property type="match status" value="1"/>
</dbReference>
<dbReference type="GO" id="GO:0036297">
    <property type="term" value="P:interstrand cross-link repair"/>
    <property type="evidence" value="ECO:0007669"/>
    <property type="project" value="TreeGrafter"/>
</dbReference>
<evidence type="ECO:0000313" key="6">
    <source>
        <dbReference type="Proteomes" id="UP000244240"/>
    </source>
</evidence>
<dbReference type="SMART" id="SM00487">
    <property type="entry name" value="DEXDc"/>
    <property type="match status" value="1"/>
</dbReference>
<dbReference type="SMART" id="SM00490">
    <property type="entry name" value="HELICc"/>
    <property type="match status" value="1"/>
</dbReference>
<dbReference type="InterPro" id="IPR027417">
    <property type="entry name" value="P-loop_NTPase"/>
</dbReference>
<evidence type="ECO:0000256" key="1">
    <source>
        <dbReference type="ARBA" id="ARBA00022741"/>
    </source>
</evidence>
<dbReference type="Pfam" id="PF09369">
    <property type="entry name" value="MZB"/>
    <property type="match status" value="1"/>
</dbReference>
<sequence>MNAKMLIDHMKSRVDIRKHVTRWETVPAKPARFAGFPRRLHPDLVEVLRSRGIRELYTHQATAVEKVLEGNNIVTVTPTASGKTLCYNLPVLQRILEEPEARALYIFPTKALAHDQMAELNRLIEAMGRDIKGYTYDGDTPAAARQAIRRAGHIVVTNPDMLHQAVLPHHTKWVKLFENLRYIVIDELHAYRGVFGSHFANVLRRLKRICRHYGSDPQFILSSATIANPQAFAEKLTGSSVTLVDNNGAPTDEKHFVFFNPPVVNPALGIRRSSVLEARRLAEELIRNDVQTIVFARSRVRVEVLLTYLQEVLPGKVRGYRGGYLPTQRRAIEQGLRTGDVRGVVSTNALELGIDIGELEACVICGYPGTIASTWQQAGRAGRRQGASVTFLVASSNPLDQYVIEHPEYFLKQTPEHALVQPDNLVILVNHIKCAAYELPFEEGEEFGVATTKEVLDFLVEERVLHRTGGRWYWMDQSFPAKDISLRSAAQENFIVIDISETGNHRVLGEVDRFSAPTLIHEEAIYLHEGVQYQVEKLDYEEKKAYVRQVDVDYYTDANLAVQLKVLEVEREERDGPNRSKNMGEVTVNALATLFKKIKFNTHENIGSGPIHLPEEEMHTTAYWLTVEEAVADRFNREDLQSGLVGLANVLAHLAPLYLMCDPRDLGVAAQVKAVHNGKPTLFLYDKYPGGVGLSEKLFDLHKELLKTARDHIRRCPCEEGCPSCTGPAVETGSRGKGLTLSLIEELLDEHAI</sequence>
<dbReference type="GO" id="GO:0043138">
    <property type="term" value="F:3'-5' DNA helicase activity"/>
    <property type="evidence" value="ECO:0007669"/>
    <property type="project" value="TreeGrafter"/>
</dbReference>
<keyword evidence="2" id="KW-0067">ATP-binding</keyword>
<organism evidence="5 6">
    <name type="scientific">Melghirimyces profundicolus</name>
    <dbReference type="NCBI Taxonomy" id="1242148"/>
    <lineage>
        <taxon>Bacteria</taxon>
        <taxon>Bacillati</taxon>
        <taxon>Bacillota</taxon>
        <taxon>Bacilli</taxon>
        <taxon>Bacillales</taxon>
        <taxon>Thermoactinomycetaceae</taxon>
        <taxon>Melghirimyces</taxon>
    </lineage>
</organism>
<dbReference type="InterPro" id="IPR014001">
    <property type="entry name" value="Helicase_ATP-bd"/>
</dbReference>
<feature type="domain" description="Helicase C-terminal" evidence="4">
    <location>
        <begin position="280"/>
        <end position="433"/>
    </location>
</feature>
<dbReference type="OrthoDB" id="143059at2"/>
<dbReference type="CDD" id="cd17923">
    <property type="entry name" value="DEXHc_Hrq1-like"/>
    <property type="match status" value="1"/>
</dbReference>
<dbReference type="PROSITE" id="PS51192">
    <property type="entry name" value="HELICASE_ATP_BIND_1"/>
    <property type="match status" value="1"/>
</dbReference>
<dbReference type="CDD" id="cd18797">
    <property type="entry name" value="SF2_C_Hrq"/>
    <property type="match status" value="1"/>
</dbReference>
<evidence type="ECO:0000313" key="5">
    <source>
        <dbReference type="EMBL" id="PTX53892.1"/>
    </source>
</evidence>
<dbReference type="PROSITE" id="PS51194">
    <property type="entry name" value="HELICASE_CTER"/>
    <property type="match status" value="1"/>
</dbReference>
<keyword evidence="1" id="KW-0547">Nucleotide-binding</keyword>
<keyword evidence="6" id="KW-1185">Reference proteome</keyword>
<dbReference type="Pfam" id="PF00271">
    <property type="entry name" value="Helicase_C"/>
    <property type="match status" value="1"/>
</dbReference>
<dbReference type="GO" id="GO:0005524">
    <property type="term" value="F:ATP binding"/>
    <property type="evidence" value="ECO:0007669"/>
    <property type="project" value="UniProtKB-KW"/>
</dbReference>
<reference evidence="5 6" key="1">
    <citation type="submission" date="2018-04" db="EMBL/GenBank/DDBJ databases">
        <title>Genomic Encyclopedia of Archaeal and Bacterial Type Strains, Phase II (KMG-II): from individual species to whole genera.</title>
        <authorList>
            <person name="Goeker M."/>
        </authorList>
    </citation>
    <scope>NUCLEOTIDE SEQUENCE [LARGE SCALE GENOMIC DNA]</scope>
    <source>
        <strain evidence="5 6">DSM 45787</strain>
    </source>
</reference>
<dbReference type="GO" id="GO:0006289">
    <property type="term" value="P:nucleotide-excision repair"/>
    <property type="evidence" value="ECO:0007669"/>
    <property type="project" value="TreeGrafter"/>
</dbReference>
<proteinExistence type="predicted"/>
<dbReference type="InterPro" id="IPR018973">
    <property type="entry name" value="MZB"/>
</dbReference>